<gene>
    <name evidence="3" type="ORF">N8I77_002477</name>
</gene>
<evidence type="ECO:0000259" key="2">
    <source>
        <dbReference type="Pfam" id="PF20150"/>
    </source>
</evidence>
<organism evidence="3 4">
    <name type="scientific">Phomopsis amygdali</name>
    <name type="common">Fusicoccum amygdali</name>
    <dbReference type="NCBI Taxonomy" id="1214568"/>
    <lineage>
        <taxon>Eukaryota</taxon>
        <taxon>Fungi</taxon>
        <taxon>Dikarya</taxon>
        <taxon>Ascomycota</taxon>
        <taxon>Pezizomycotina</taxon>
        <taxon>Sordariomycetes</taxon>
        <taxon>Sordariomycetidae</taxon>
        <taxon>Diaporthales</taxon>
        <taxon>Diaporthaceae</taxon>
        <taxon>Diaporthe</taxon>
    </lineage>
</organism>
<name>A0AAD9SST3_PHOAM</name>
<evidence type="ECO:0000313" key="3">
    <source>
        <dbReference type="EMBL" id="KAK2615745.1"/>
    </source>
</evidence>
<accession>A0AAD9SST3</accession>
<feature type="chain" id="PRO_5041967990" description="2EXR domain-containing protein" evidence="1">
    <location>
        <begin position="21"/>
        <end position="335"/>
    </location>
</feature>
<proteinExistence type="predicted"/>
<feature type="domain" description="2EXR" evidence="2">
    <location>
        <begin position="47"/>
        <end position="178"/>
    </location>
</feature>
<dbReference type="EMBL" id="JAUJFL010000001">
    <property type="protein sequence ID" value="KAK2615745.1"/>
    <property type="molecule type" value="Genomic_DNA"/>
</dbReference>
<feature type="signal peptide" evidence="1">
    <location>
        <begin position="1"/>
        <end position="20"/>
    </location>
</feature>
<dbReference type="Pfam" id="PF20150">
    <property type="entry name" value="2EXR"/>
    <property type="match status" value="1"/>
</dbReference>
<keyword evidence="4" id="KW-1185">Reference proteome</keyword>
<evidence type="ECO:0000256" key="1">
    <source>
        <dbReference type="SAM" id="SignalP"/>
    </source>
</evidence>
<evidence type="ECO:0000313" key="4">
    <source>
        <dbReference type="Proteomes" id="UP001265746"/>
    </source>
</evidence>
<reference evidence="3" key="1">
    <citation type="submission" date="2023-06" db="EMBL/GenBank/DDBJ databases">
        <authorList>
            <person name="Noh H."/>
        </authorList>
    </citation>
    <scope>NUCLEOTIDE SEQUENCE</scope>
    <source>
        <strain evidence="3">DUCC20226</strain>
    </source>
</reference>
<dbReference type="InterPro" id="IPR045518">
    <property type="entry name" value="2EXR"/>
</dbReference>
<comment type="caution">
    <text evidence="3">The sequence shown here is derived from an EMBL/GenBank/DDBJ whole genome shotgun (WGS) entry which is preliminary data.</text>
</comment>
<keyword evidence="1" id="KW-0732">Signal</keyword>
<dbReference type="AlphaFoldDB" id="A0AAD9SST3"/>
<protein>
    <recommendedName>
        <fullName evidence="2">2EXR domain-containing protein</fullName>
    </recommendedName>
</protein>
<sequence length="335" mass="39028">MSFFSFLASLLPMHFVTTESQNEDHAEMQAKKQTDEHAAVARWRDRFTLFPRLPPELRHMIIMQALKEEEYGRVVILDPTTDRISPTVELAARRSPLLFVNSEWRGIALTIYTKLDVFSLGAPKDDQYGPEHDWYISPIPSMFDYLGFNIDICRQIDQEAEDYGVHKGSLYINPKKDMFITGAIPRTAVQSLYFRSITDGEPGPWEPTRDCVTEPLPPSVCAKITKMRDLQWDLDCTDVWRNTCYFCGSSHLPCCTGDFFNERGDHWVPFYPRDIYTSVESYGFYLLAYGDDVQEFLWDLITMGGKKCLEEWERRYWEFDLSRVQEVLGRIQEAN</sequence>
<dbReference type="Proteomes" id="UP001265746">
    <property type="component" value="Unassembled WGS sequence"/>
</dbReference>